<protein>
    <recommendedName>
        <fullName evidence="9">Large-conductance mechanosensitive channel</fullName>
    </recommendedName>
</protein>
<evidence type="ECO:0000256" key="7">
    <source>
        <dbReference type="ARBA" id="ARBA00023136"/>
    </source>
</evidence>
<dbReference type="NCBIfam" id="TIGR00220">
    <property type="entry name" value="mscL"/>
    <property type="match status" value="1"/>
</dbReference>
<comment type="function">
    <text evidence="9">Channel that opens in response to stretch forces in the membrane lipid bilayer. May participate in the regulation of osmotic pressure changes within the cell.</text>
</comment>
<evidence type="ECO:0000313" key="12">
    <source>
        <dbReference type="Proteomes" id="UP000321181"/>
    </source>
</evidence>
<dbReference type="RefSeq" id="WP_246131160.1">
    <property type="nucleotide sequence ID" value="NZ_BAAARM010000004.1"/>
</dbReference>
<organism evidence="11 12">
    <name type="scientific">Cellulomonas aerilata</name>
    <dbReference type="NCBI Taxonomy" id="515326"/>
    <lineage>
        <taxon>Bacteria</taxon>
        <taxon>Bacillati</taxon>
        <taxon>Actinomycetota</taxon>
        <taxon>Actinomycetes</taxon>
        <taxon>Micrococcales</taxon>
        <taxon>Cellulomonadaceae</taxon>
        <taxon>Cellulomonas</taxon>
    </lineage>
</organism>
<dbReference type="Pfam" id="PF01741">
    <property type="entry name" value="MscL"/>
    <property type="match status" value="1"/>
</dbReference>
<keyword evidence="6 9" id="KW-0406">Ion transport</keyword>
<keyword evidence="2 9" id="KW-0813">Transport</keyword>
<keyword evidence="5 9" id="KW-1133">Transmembrane helix</keyword>
<evidence type="ECO:0000256" key="1">
    <source>
        <dbReference type="ARBA" id="ARBA00004141"/>
    </source>
</evidence>
<comment type="subcellular location">
    <subcellularLocation>
        <location evidence="9">Cell membrane</location>
        <topology evidence="9">Multi-pass membrane protein</topology>
    </subcellularLocation>
    <subcellularLocation>
        <location evidence="1">Membrane</location>
        <topology evidence="1">Multi-pass membrane protein</topology>
    </subcellularLocation>
</comment>
<keyword evidence="8 9" id="KW-0407">Ion channel</keyword>
<dbReference type="AlphaFoldDB" id="A0A512DDQ6"/>
<accession>A0A512DDQ6</accession>
<evidence type="ECO:0000256" key="9">
    <source>
        <dbReference type="HAMAP-Rule" id="MF_00115"/>
    </source>
</evidence>
<dbReference type="SUPFAM" id="SSF81330">
    <property type="entry name" value="Gated mechanosensitive channel"/>
    <property type="match status" value="1"/>
</dbReference>
<feature type="compositionally biased region" description="Gly residues" evidence="10">
    <location>
        <begin position="141"/>
        <end position="154"/>
    </location>
</feature>
<comment type="subunit">
    <text evidence="9">Homopentamer.</text>
</comment>
<comment type="similarity">
    <text evidence="9">Belongs to the MscL family.</text>
</comment>
<keyword evidence="7 9" id="KW-0472">Membrane</keyword>
<sequence>MRSLFTGFKDFIMRGNVVELAIAVVIGTAFTALVNGLVEGLLNPLVALVAGRNDLSQVGAFEVAGTPFRPGLAIDALITFLLVAAAVYFFIKMPLTTLARLRERDEAEAAAAAPLEPADVVLLREIRDLLTQQATTTARVGGAGSAAGVGGAGGEEPTPASDRAPRHAG</sequence>
<dbReference type="GO" id="GO:0005886">
    <property type="term" value="C:plasma membrane"/>
    <property type="evidence" value="ECO:0007669"/>
    <property type="project" value="UniProtKB-SubCell"/>
</dbReference>
<evidence type="ECO:0000256" key="5">
    <source>
        <dbReference type="ARBA" id="ARBA00022989"/>
    </source>
</evidence>
<keyword evidence="12" id="KW-1185">Reference proteome</keyword>
<dbReference type="Proteomes" id="UP000321181">
    <property type="component" value="Unassembled WGS sequence"/>
</dbReference>
<keyword evidence="3 9" id="KW-1003">Cell membrane</keyword>
<dbReference type="GO" id="GO:0008381">
    <property type="term" value="F:mechanosensitive monoatomic ion channel activity"/>
    <property type="evidence" value="ECO:0007669"/>
    <property type="project" value="UniProtKB-UniRule"/>
</dbReference>
<keyword evidence="4 9" id="KW-0812">Transmembrane</keyword>
<evidence type="ECO:0000256" key="10">
    <source>
        <dbReference type="SAM" id="MobiDB-lite"/>
    </source>
</evidence>
<evidence type="ECO:0000256" key="3">
    <source>
        <dbReference type="ARBA" id="ARBA00022475"/>
    </source>
</evidence>
<name>A0A512DDQ6_9CELL</name>
<gene>
    <name evidence="9" type="primary">mscL</name>
    <name evidence="11" type="ORF">CAE01nite_23290</name>
</gene>
<dbReference type="InterPro" id="IPR001185">
    <property type="entry name" value="MS_channel"/>
</dbReference>
<dbReference type="HAMAP" id="MF_00115">
    <property type="entry name" value="MscL"/>
    <property type="match status" value="1"/>
</dbReference>
<evidence type="ECO:0000313" key="11">
    <source>
        <dbReference type="EMBL" id="GEO34604.1"/>
    </source>
</evidence>
<evidence type="ECO:0000256" key="2">
    <source>
        <dbReference type="ARBA" id="ARBA00022448"/>
    </source>
</evidence>
<dbReference type="EMBL" id="BJYY01000014">
    <property type="protein sequence ID" value="GEO34604.1"/>
    <property type="molecule type" value="Genomic_DNA"/>
</dbReference>
<dbReference type="Gene3D" id="1.10.1200.120">
    <property type="entry name" value="Large-conductance mechanosensitive channel, MscL, domain 1"/>
    <property type="match status" value="1"/>
</dbReference>
<evidence type="ECO:0000256" key="4">
    <source>
        <dbReference type="ARBA" id="ARBA00022692"/>
    </source>
</evidence>
<dbReference type="PANTHER" id="PTHR30266:SF2">
    <property type="entry name" value="LARGE-CONDUCTANCE MECHANOSENSITIVE CHANNEL"/>
    <property type="match status" value="1"/>
</dbReference>
<feature type="transmembrane region" description="Helical" evidence="9">
    <location>
        <begin position="20"/>
        <end position="38"/>
    </location>
</feature>
<reference evidence="11 12" key="1">
    <citation type="submission" date="2019-07" db="EMBL/GenBank/DDBJ databases">
        <title>Whole genome shotgun sequence of Cellulomonas aerilata NBRC 106308.</title>
        <authorList>
            <person name="Hosoyama A."/>
            <person name="Uohara A."/>
            <person name="Ohji S."/>
            <person name="Ichikawa N."/>
        </authorList>
    </citation>
    <scope>NUCLEOTIDE SEQUENCE [LARGE SCALE GENOMIC DNA]</scope>
    <source>
        <strain evidence="11 12">NBRC 106308</strain>
    </source>
</reference>
<evidence type="ECO:0000256" key="6">
    <source>
        <dbReference type="ARBA" id="ARBA00023065"/>
    </source>
</evidence>
<dbReference type="InterPro" id="IPR036019">
    <property type="entry name" value="MscL_channel"/>
</dbReference>
<comment type="caution">
    <text evidence="11">The sequence shown here is derived from an EMBL/GenBank/DDBJ whole genome shotgun (WGS) entry which is preliminary data.</text>
</comment>
<dbReference type="InterPro" id="IPR037673">
    <property type="entry name" value="MSC/AndL"/>
</dbReference>
<feature type="transmembrane region" description="Helical" evidence="9">
    <location>
        <begin position="72"/>
        <end position="91"/>
    </location>
</feature>
<evidence type="ECO:0000256" key="8">
    <source>
        <dbReference type="ARBA" id="ARBA00023303"/>
    </source>
</evidence>
<dbReference type="PANTHER" id="PTHR30266">
    <property type="entry name" value="MECHANOSENSITIVE CHANNEL MSCL"/>
    <property type="match status" value="1"/>
</dbReference>
<feature type="region of interest" description="Disordered" evidence="10">
    <location>
        <begin position="135"/>
        <end position="169"/>
    </location>
</feature>
<proteinExistence type="inferred from homology"/>